<dbReference type="SUPFAM" id="SSF46785">
    <property type="entry name" value="Winged helix' DNA-binding domain"/>
    <property type="match status" value="1"/>
</dbReference>
<dbReference type="SMART" id="SM00347">
    <property type="entry name" value="HTH_MARR"/>
    <property type="match status" value="1"/>
</dbReference>
<keyword evidence="3" id="KW-0804">Transcription</keyword>
<dbReference type="GO" id="GO:0003677">
    <property type="term" value="F:DNA binding"/>
    <property type="evidence" value="ECO:0007669"/>
    <property type="project" value="UniProtKB-KW"/>
</dbReference>
<dbReference type="EMBL" id="FQZY01000033">
    <property type="protein sequence ID" value="SHK17841.1"/>
    <property type="molecule type" value="Genomic_DNA"/>
</dbReference>
<evidence type="ECO:0000256" key="1">
    <source>
        <dbReference type="ARBA" id="ARBA00023015"/>
    </source>
</evidence>
<sequence>MNNENMLGFVIKDLSNQVRRAVDRSVFQNLDTCVSGTQGHLIGYLYKQTVCNGRMICQRDIEKEFNIKSSSVTAQLQTMEKNGLIVREAVEGDARCKQIILTEKAVRCHSQIDQKIEAFENRMAEGLTEEEKNAFLEVAKKIKKNLEEEIDRHA</sequence>
<keyword evidence="2 5" id="KW-0238">DNA-binding</keyword>
<dbReference type="InterPro" id="IPR036388">
    <property type="entry name" value="WH-like_DNA-bd_sf"/>
</dbReference>
<organism evidence="5 6">
    <name type="scientific">Hespellia stercorisuis DSM 15480</name>
    <dbReference type="NCBI Taxonomy" id="1121950"/>
    <lineage>
        <taxon>Bacteria</taxon>
        <taxon>Bacillati</taxon>
        <taxon>Bacillota</taxon>
        <taxon>Clostridia</taxon>
        <taxon>Lachnospirales</taxon>
        <taxon>Lachnospiraceae</taxon>
        <taxon>Hespellia</taxon>
    </lineage>
</organism>
<keyword evidence="6" id="KW-1185">Reference proteome</keyword>
<evidence type="ECO:0000259" key="4">
    <source>
        <dbReference type="PROSITE" id="PS50995"/>
    </source>
</evidence>
<reference evidence="5 6" key="1">
    <citation type="submission" date="2016-11" db="EMBL/GenBank/DDBJ databases">
        <authorList>
            <person name="Jaros S."/>
            <person name="Januszkiewicz K."/>
            <person name="Wedrychowicz H."/>
        </authorList>
    </citation>
    <scope>NUCLEOTIDE SEQUENCE [LARGE SCALE GENOMIC DNA]</scope>
    <source>
        <strain evidence="5 6">DSM 15480</strain>
    </source>
</reference>
<dbReference type="PRINTS" id="PR00598">
    <property type="entry name" value="HTHMARR"/>
</dbReference>
<evidence type="ECO:0000313" key="5">
    <source>
        <dbReference type="EMBL" id="SHK17841.1"/>
    </source>
</evidence>
<dbReference type="PANTHER" id="PTHR42756">
    <property type="entry name" value="TRANSCRIPTIONAL REGULATOR, MARR"/>
    <property type="match status" value="1"/>
</dbReference>
<dbReference type="InterPro" id="IPR036390">
    <property type="entry name" value="WH_DNA-bd_sf"/>
</dbReference>
<proteinExistence type="predicted"/>
<dbReference type="Proteomes" id="UP000184301">
    <property type="component" value="Unassembled WGS sequence"/>
</dbReference>
<dbReference type="Gene3D" id="1.10.10.10">
    <property type="entry name" value="Winged helix-like DNA-binding domain superfamily/Winged helix DNA-binding domain"/>
    <property type="match status" value="1"/>
</dbReference>
<dbReference type="GO" id="GO:0003700">
    <property type="term" value="F:DNA-binding transcription factor activity"/>
    <property type="evidence" value="ECO:0007669"/>
    <property type="project" value="InterPro"/>
</dbReference>
<evidence type="ECO:0000313" key="6">
    <source>
        <dbReference type="Proteomes" id="UP000184301"/>
    </source>
</evidence>
<accession>A0A1M6QCD4</accession>
<dbReference type="PROSITE" id="PS50995">
    <property type="entry name" value="HTH_MARR_2"/>
    <property type="match status" value="1"/>
</dbReference>
<feature type="domain" description="HTH marR-type" evidence="4">
    <location>
        <begin position="4"/>
        <end position="144"/>
    </location>
</feature>
<dbReference type="STRING" id="1121950.SAMN02745243_02386"/>
<dbReference type="OrthoDB" id="384891at2"/>
<dbReference type="RefSeq" id="WP_084534018.1">
    <property type="nucleotide sequence ID" value="NZ_FQZY01000033.1"/>
</dbReference>
<dbReference type="Pfam" id="PF01047">
    <property type="entry name" value="MarR"/>
    <property type="match status" value="1"/>
</dbReference>
<name>A0A1M6QCD4_9FIRM</name>
<dbReference type="AlphaFoldDB" id="A0A1M6QCD4"/>
<evidence type="ECO:0000256" key="3">
    <source>
        <dbReference type="ARBA" id="ARBA00023163"/>
    </source>
</evidence>
<dbReference type="InterPro" id="IPR000835">
    <property type="entry name" value="HTH_MarR-typ"/>
</dbReference>
<keyword evidence="1" id="KW-0805">Transcription regulation</keyword>
<dbReference type="PANTHER" id="PTHR42756:SF1">
    <property type="entry name" value="TRANSCRIPTIONAL REPRESSOR OF EMRAB OPERON"/>
    <property type="match status" value="1"/>
</dbReference>
<evidence type="ECO:0000256" key="2">
    <source>
        <dbReference type="ARBA" id="ARBA00023125"/>
    </source>
</evidence>
<protein>
    <submittedName>
        <fullName evidence="5">DNA-binding transcriptional regulator, MarR family</fullName>
    </submittedName>
</protein>
<gene>
    <name evidence="5" type="ORF">SAMN02745243_02386</name>
</gene>